<protein>
    <submittedName>
        <fullName evidence="2">Uncharacterized protein</fullName>
    </submittedName>
</protein>
<evidence type="ECO:0000313" key="2">
    <source>
        <dbReference type="EMBL" id="EZG43778.1"/>
    </source>
</evidence>
<comment type="caution">
    <text evidence="2">The sequence shown here is derived from an EMBL/GenBank/DDBJ whole genome shotgun (WGS) entry which is preliminary data.</text>
</comment>
<dbReference type="EMBL" id="AFNH02001187">
    <property type="protein sequence ID" value="EZG43778.1"/>
    <property type="molecule type" value="Genomic_DNA"/>
</dbReference>
<dbReference type="RefSeq" id="XP_011134609.1">
    <property type="nucleotide sequence ID" value="XM_011136307.1"/>
</dbReference>
<dbReference type="VEuPathDB" id="CryptoDB:GNI_159310"/>
<keyword evidence="3" id="KW-1185">Reference proteome</keyword>
<gene>
    <name evidence="2" type="ORF">GNI_159310</name>
</gene>
<feature type="compositionally biased region" description="Acidic residues" evidence="1">
    <location>
        <begin position="32"/>
        <end position="50"/>
    </location>
</feature>
<proteinExistence type="predicted"/>
<dbReference type="GeneID" id="22915528"/>
<evidence type="ECO:0000256" key="1">
    <source>
        <dbReference type="SAM" id="MobiDB-lite"/>
    </source>
</evidence>
<evidence type="ECO:0000313" key="3">
    <source>
        <dbReference type="Proteomes" id="UP000019763"/>
    </source>
</evidence>
<dbReference type="AlphaFoldDB" id="A0A023AZ56"/>
<dbReference type="Proteomes" id="UP000019763">
    <property type="component" value="Unassembled WGS sequence"/>
</dbReference>
<feature type="region of interest" description="Disordered" evidence="1">
    <location>
        <begin position="23"/>
        <end position="50"/>
    </location>
</feature>
<organism evidence="2 3">
    <name type="scientific">Gregarina niphandrodes</name>
    <name type="common">Septate eugregarine</name>
    <dbReference type="NCBI Taxonomy" id="110365"/>
    <lineage>
        <taxon>Eukaryota</taxon>
        <taxon>Sar</taxon>
        <taxon>Alveolata</taxon>
        <taxon>Apicomplexa</taxon>
        <taxon>Conoidasida</taxon>
        <taxon>Gregarinasina</taxon>
        <taxon>Eugregarinorida</taxon>
        <taxon>Gregarinidae</taxon>
        <taxon>Gregarina</taxon>
    </lineage>
</organism>
<reference evidence="2" key="1">
    <citation type="submission" date="2013-12" db="EMBL/GenBank/DDBJ databases">
        <authorList>
            <person name="Omoto C.K."/>
            <person name="Sibley D."/>
            <person name="Venepally P."/>
            <person name="Hadjithomas M."/>
            <person name="Karamycheva S."/>
            <person name="Brunk B."/>
            <person name="Roos D."/>
            <person name="Caler E."/>
            <person name="Lorenzi H."/>
        </authorList>
    </citation>
    <scope>NUCLEOTIDE SEQUENCE</scope>
</reference>
<sequence length="133" mass="15110">MSFALQEEMIGLIHNQSTLIDIRKQPTLSTTDGEEDEPPTFEEPQEEDQLEPQDVAFVDYLWQLIMSLLLVLHTTLACGYDRAARTWARVPSSPTTVDVEEVLVMDGVMACTPFDDDDDEYFDHFASMHANPE</sequence>
<accession>A0A023AZ56</accession>
<name>A0A023AZ56_GRENI</name>